<evidence type="ECO:0000256" key="1">
    <source>
        <dbReference type="SAM" id="MobiDB-lite"/>
    </source>
</evidence>
<dbReference type="RefSeq" id="WP_212919835.1">
    <property type="nucleotide sequence ID" value="NZ_BORP01000001.1"/>
</dbReference>
<organism evidence="2 3">
    <name type="scientific">Ornithinibacillus bavariensis</name>
    <dbReference type="NCBI Taxonomy" id="545502"/>
    <lineage>
        <taxon>Bacteria</taxon>
        <taxon>Bacillati</taxon>
        <taxon>Bacillota</taxon>
        <taxon>Bacilli</taxon>
        <taxon>Bacillales</taxon>
        <taxon>Bacillaceae</taxon>
        <taxon>Ornithinibacillus</taxon>
    </lineage>
</organism>
<proteinExistence type="predicted"/>
<keyword evidence="3" id="KW-1185">Reference proteome</keyword>
<sequence length="93" mass="10740">MHDRFIKHEDNATVGKSGNSDVDITIDIDTTAIAYAMLCSLYATNRLNSKEFDLAIRKFDSLMERKERRPIKYNNDASSPKLYNIPSNNRRRS</sequence>
<dbReference type="EMBL" id="BORP01000001">
    <property type="protein sequence ID" value="GIO26364.1"/>
    <property type="molecule type" value="Genomic_DNA"/>
</dbReference>
<protein>
    <submittedName>
        <fullName evidence="2">Uncharacterized protein</fullName>
    </submittedName>
</protein>
<accession>A0A920C6R0</accession>
<dbReference type="Proteomes" id="UP000676917">
    <property type="component" value="Unassembled WGS sequence"/>
</dbReference>
<evidence type="ECO:0000313" key="2">
    <source>
        <dbReference type="EMBL" id="GIO26364.1"/>
    </source>
</evidence>
<gene>
    <name evidence="2" type="ORF">J43TS3_09750</name>
</gene>
<reference evidence="2" key="1">
    <citation type="submission" date="2021-03" db="EMBL/GenBank/DDBJ databases">
        <title>Antimicrobial resistance genes in bacteria isolated from Japanese honey, and their potential for conferring macrolide and lincosamide resistance in the American foulbrood pathogen Paenibacillus larvae.</title>
        <authorList>
            <person name="Okamoto M."/>
            <person name="Kumagai M."/>
            <person name="Kanamori H."/>
            <person name="Takamatsu D."/>
        </authorList>
    </citation>
    <scope>NUCLEOTIDE SEQUENCE</scope>
    <source>
        <strain evidence="2">J43TS3</strain>
    </source>
</reference>
<evidence type="ECO:0000313" key="3">
    <source>
        <dbReference type="Proteomes" id="UP000676917"/>
    </source>
</evidence>
<comment type="caution">
    <text evidence="2">The sequence shown here is derived from an EMBL/GenBank/DDBJ whole genome shotgun (WGS) entry which is preliminary data.</text>
</comment>
<dbReference type="AlphaFoldDB" id="A0A920C6R0"/>
<feature type="region of interest" description="Disordered" evidence="1">
    <location>
        <begin position="69"/>
        <end position="93"/>
    </location>
</feature>
<name>A0A920C6R0_9BACI</name>